<keyword evidence="2" id="KW-1185">Reference proteome</keyword>
<gene>
    <name evidence="1" type="ORF">IHE45_01G034100</name>
</gene>
<accession>A0ACB7WTQ4</accession>
<proteinExistence type="predicted"/>
<reference evidence="2" key="1">
    <citation type="journal article" date="2022" name="Nat. Commun.">
        <title>Chromosome evolution and the genetic basis of agronomically important traits in greater yam.</title>
        <authorList>
            <person name="Bredeson J.V."/>
            <person name="Lyons J.B."/>
            <person name="Oniyinde I.O."/>
            <person name="Okereke N.R."/>
            <person name="Kolade O."/>
            <person name="Nnabue I."/>
            <person name="Nwadili C.O."/>
            <person name="Hribova E."/>
            <person name="Parker M."/>
            <person name="Nwogha J."/>
            <person name="Shu S."/>
            <person name="Carlson J."/>
            <person name="Kariba R."/>
            <person name="Muthemba S."/>
            <person name="Knop K."/>
            <person name="Barton G.J."/>
            <person name="Sherwood A.V."/>
            <person name="Lopez-Montes A."/>
            <person name="Asiedu R."/>
            <person name="Jamnadass R."/>
            <person name="Muchugi A."/>
            <person name="Goodstein D."/>
            <person name="Egesi C.N."/>
            <person name="Featherston J."/>
            <person name="Asfaw A."/>
            <person name="Simpson G.G."/>
            <person name="Dolezel J."/>
            <person name="Hendre P.S."/>
            <person name="Van Deynze A."/>
            <person name="Kumar P.L."/>
            <person name="Obidiegwu J.E."/>
            <person name="Bhattacharjee R."/>
            <person name="Rokhsar D.S."/>
        </authorList>
    </citation>
    <scope>NUCLEOTIDE SEQUENCE [LARGE SCALE GENOMIC DNA]</scope>
    <source>
        <strain evidence="2">cv. TDa95/00328</strain>
    </source>
</reference>
<evidence type="ECO:0000313" key="2">
    <source>
        <dbReference type="Proteomes" id="UP000827976"/>
    </source>
</evidence>
<sequence length="122" mass="13215">MSLIAQWCETNGVELPKKQGRCCDNKSGSSSDCDRAVVYLLPQKLENASRDEQRAAAGELRLLANRNSDNRVCIAEAGVMPLLVEFLSSPDPRTQEHAVAALLNLSINESNKGSIVDAGIYP</sequence>
<protein>
    <submittedName>
        <fullName evidence="1">Armadillo-like helical-containing protein</fullName>
    </submittedName>
</protein>
<evidence type="ECO:0000313" key="1">
    <source>
        <dbReference type="EMBL" id="KAH7691961.1"/>
    </source>
</evidence>
<organism evidence="1 2">
    <name type="scientific">Dioscorea alata</name>
    <name type="common">Purple yam</name>
    <dbReference type="NCBI Taxonomy" id="55571"/>
    <lineage>
        <taxon>Eukaryota</taxon>
        <taxon>Viridiplantae</taxon>
        <taxon>Streptophyta</taxon>
        <taxon>Embryophyta</taxon>
        <taxon>Tracheophyta</taxon>
        <taxon>Spermatophyta</taxon>
        <taxon>Magnoliopsida</taxon>
        <taxon>Liliopsida</taxon>
        <taxon>Dioscoreales</taxon>
        <taxon>Dioscoreaceae</taxon>
        <taxon>Dioscorea</taxon>
    </lineage>
</organism>
<dbReference type="Proteomes" id="UP000827976">
    <property type="component" value="Chromosome 1"/>
</dbReference>
<comment type="caution">
    <text evidence="1">The sequence shown here is derived from an EMBL/GenBank/DDBJ whole genome shotgun (WGS) entry which is preliminary data.</text>
</comment>
<name>A0ACB7WTQ4_DIOAL</name>
<dbReference type="EMBL" id="CM037011">
    <property type="protein sequence ID" value="KAH7691961.1"/>
    <property type="molecule type" value="Genomic_DNA"/>
</dbReference>